<accession>A0AAE1D592</accession>
<feature type="domain" description="Poly(A) polymerase RNA-binding" evidence="15">
    <location>
        <begin position="415"/>
        <end position="485"/>
    </location>
</feature>
<keyword evidence="6" id="KW-0507">mRNA processing</keyword>
<dbReference type="GO" id="GO:0005634">
    <property type="term" value="C:nucleus"/>
    <property type="evidence" value="ECO:0007669"/>
    <property type="project" value="UniProtKB-SubCell"/>
</dbReference>
<comment type="cofactor">
    <cofactor evidence="1">
        <name>Mn(2+)</name>
        <dbReference type="ChEBI" id="CHEBI:29035"/>
    </cofactor>
</comment>
<dbReference type="Gene3D" id="3.30.460.10">
    <property type="entry name" value="Beta Polymerase, domain 2"/>
    <property type="match status" value="1"/>
</dbReference>
<keyword evidence="9" id="KW-0547">Nucleotide-binding</keyword>
<evidence type="ECO:0000256" key="8">
    <source>
        <dbReference type="ARBA" id="ARBA00022723"/>
    </source>
</evidence>
<dbReference type="GO" id="GO:0003723">
    <property type="term" value="F:RNA binding"/>
    <property type="evidence" value="ECO:0007669"/>
    <property type="project" value="InterPro"/>
</dbReference>
<feature type="domain" description="Poly(A) polymerase central" evidence="16">
    <location>
        <begin position="205"/>
        <end position="352"/>
    </location>
</feature>
<comment type="cofactor">
    <cofactor evidence="2">
        <name>Mg(2+)</name>
        <dbReference type="ChEBI" id="CHEBI:18420"/>
    </cofactor>
</comment>
<feature type="compositionally biased region" description="Low complexity" evidence="14">
    <location>
        <begin position="580"/>
        <end position="593"/>
    </location>
</feature>
<dbReference type="AlphaFoldDB" id="A0AAE1D592"/>
<evidence type="ECO:0000256" key="6">
    <source>
        <dbReference type="ARBA" id="ARBA00022664"/>
    </source>
</evidence>
<keyword evidence="8" id="KW-0479">Metal-binding</keyword>
<dbReference type="EMBL" id="JAWDGP010005317">
    <property type="protein sequence ID" value="KAK3757861.1"/>
    <property type="molecule type" value="Genomic_DNA"/>
</dbReference>
<evidence type="ECO:0000256" key="5">
    <source>
        <dbReference type="ARBA" id="ARBA00012388"/>
    </source>
</evidence>
<evidence type="ECO:0000256" key="10">
    <source>
        <dbReference type="ARBA" id="ARBA00022840"/>
    </source>
</evidence>
<dbReference type="CDD" id="cd05402">
    <property type="entry name" value="NT_PAP_TUTase"/>
    <property type="match status" value="1"/>
</dbReference>
<dbReference type="PANTHER" id="PTHR10682">
    <property type="entry name" value="POLY A POLYMERASE"/>
    <property type="match status" value="1"/>
</dbReference>
<evidence type="ECO:0000256" key="7">
    <source>
        <dbReference type="ARBA" id="ARBA00022679"/>
    </source>
</evidence>
<dbReference type="Gene3D" id="1.10.1410.10">
    <property type="match status" value="1"/>
</dbReference>
<evidence type="ECO:0000256" key="12">
    <source>
        <dbReference type="ARBA" id="ARBA00023242"/>
    </source>
</evidence>
<gene>
    <name evidence="18" type="ORF">RRG08_014417</name>
</gene>
<dbReference type="GO" id="GO:0046872">
    <property type="term" value="F:metal ion binding"/>
    <property type="evidence" value="ECO:0007669"/>
    <property type="project" value="UniProtKB-KW"/>
</dbReference>
<feature type="domain" description="Poly(A) polymerase nucleotidyltransferase" evidence="17">
    <location>
        <begin position="6"/>
        <end position="200"/>
    </location>
</feature>
<evidence type="ECO:0000256" key="1">
    <source>
        <dbReference type="ARBA" id="ARBA00001936"/>
    </source>
</evidence>
<comment type="subcellular location">
    <subcellularLocation>
        <location evidence="3">Nucleus</location>
    </subcellularLocation>
</comment>
<dbReference type="EC" id="2.7.7.19" evidence="5"/>
<feature type="domain" description="Poly(A) polymerase RNA-binding" evidence="15">
    <location>
        <begin position="354"/>
        <end position="409"/>
    </location>
</feature>
<feature type="compositionally biased region" description="Polar residues" evidence="14">
    <location>
        <begin position="633"/>
        <end position="647"/>
    </location>
</feature>
<reference evidence="18" key="1">
    <citation type="journal article" date="2023" name="G3 (Bethesda)">
        <title>A reference genome for the long-term kleptoplast-retaining sea slug Elysia crispata morphotype clarki.</title>
        <authorList>
            <person name="Eastman K.E."/>
            <person name="Pendleton A.L."/>
            <person name="Shaikh M.A."/>
            <person name="Suttiyut T."/>
            <person name="Ogas R."/>
            <person name="Tomko P."/>
            <person name="Gavelis G."/>
            <person name="Widhalm J.R."/>
            <person name="Wisecaver J.H."/>
        </authorList>
    </citation>
    <scope>NUCLEOTIDE SEQUENCE</scope>
    <source>
        <strain evidence="18">ECLA1</strain>
    </source>
</reference>
<feature type="compositionally biased region" description="Low complexity" evidence="14">
    <location>
        <begin position="686"/>
        <end position="711"/>
    </location>
</feature>
<evidence type="ECO:0000256" key="14">
    <source>
        <dbReference type="SAM" id="MobiDB-lite"/>
    </source>
</evidence>
<sequence length="754" mass="83698">MAHYPGVTGPLSLTEPKAHDLELTDKLVEALKPHNVFESEGELNHRLEVLAKINDLMRAWIKDVSRQKNNIPENLIDTFGGKVFTFGSYRMGVHTKGADIDTLCVAPRHVERTDFFKSFYELLKSQPEVRDLRAVEEAFVPVIKVEFDGIELDLVFARLALPTIPEDINLRDETLLKNLDEKSVRSLNGIRVTDEILHLVPHQDNFRMTLRAIKLWAKKKGIYSNALGYLGGVSWAMLVARVCQLYPKAAPATIVHRFFLVYSKWDWPSPVLLKPLDTENKLLGFPVWDSRVNAADRFHLMPIITPAYPQQNSTFNVSQSTRTIIMEEFQEGLECVTHIYEGRQEWSRLFERSDFFHKYKHYIVVKGSAEEEDHYLEWKGYVESKIRHLVGNLERNPSIKLAHIMPTAYGPINESDGQYMCKWFIGLIFEISNQSGSNVDLTYDIQSFSDIVHQQAIKLNLYKEGMKVEIQYVKKKNLDQFVPPQILAQSKPRKRLDSGRHSSGNARRQSQDKGQPAAAAAAAVGGATASSSPSHNTQSQTSDGSSALSKAVSEEDDVYVAELEEDDTSQESGCGLVAPTSSSSATASVSASTNGNGVLDGDSAMQWHSSDGIRSDPDPLRRKEEDDSEVKSENSAGSPSSQDSGQDAASKRPGSPFHNDTPPKKPKDLLDQQVPGSPMQVDEKISSSTSSTSGSQTQLSSVSSHPSLSETAKSIANKHVDLHSTELSDLTSPQPINATGFLPPLKNSIKLKLK</sequence>
<evidence type="ECO:0000256" key="2">
    <source>
        <dbReference type="ARBA" id="ARBA00001946"/>
    </source>
</evidence>
<dbReference type="InterPro" id="IPR011068">
    <property type="entry name" value="NuclTrfase_I-like_C"/>
</dbReference>
<dbReference type="GO" id="GO:0006397">
    <property type="term" value="P:mRNA processing"/>
    <property type="evidence" value="ECO:0007669"/>
    <property type="project" value="UniProtKB-KW"/>
</dbReference>
<feature type="compositionally biased region" description="Polar residues" evidence="14">
    <location>
        <begin position="535"/>
        <end position="548"/>
    </location>
</feature>
<dbReference type="InterPro" id="IPR048840">
    <property type="entry name" value="PolA_pol_NTPase"/>
</dbReference>
<keyword evidence="10" id="KW-0067">ATP-binding</keyword>
<evidence type="ECO:0000313" key="18">
    <source>
        <dbReference type="EMBL" id="KAK3757861.1"/>
    </source>
</evidence>
<dbReference type="SUPFAM" id="SSF81631">
    <property type="entry name" value="PAP/OAS1 substrate-binding domain"/>
    <property type="match status" value="1"/>
</dbReference>
<feature type="compositionally biased region" description="Basic and acidic residues" evidence="14">
    <location>
        <begin position="611"/>
        <end position="632"/>
    </location>
</feature>
<name>A0AAE1D592_9GAST</name>
<dbReference type="InterPro" id="IPR043519">
    <property type="entry name" value="NT_sf"/>
</dbReference>
<evidence type="ECO:0000256" key="9">
    <source>
        <dbReference type="ARBA" id="ARBA00022741"/>
    </source>
</evidence>
<dbReference type="FunFam" id="1.10.1410.10:FF:000001">
    <property type="entry name" value="Putative poly(A) polymerase gamma"/>
    <property type="match status" value="1"/>
</dbReference>
<feature type="compositionally biased region" description="Low complexity" evidence="14">
    <location>
        <begin position="516"/>
        <end position="534"/>
    </location>
</feature>
<evidence type="ECO:0000259" key="17">
    <source>
        <dbReference type="Pfam" id="PF20750"/>
    </source>
</evidence>
<comment type="caution">
    <text evidence="18">The sequence shown here is derived from an EMBL/GenBank/DDBJ whole genome shotgun (WGS) entry which is preliminary data.</text>
</comment>
<evidence type="ECO:0000259" key="16">
    <source>
        <dbReference type="Pfam" id="PF04928"/>
    </source>
</evidence>
<comment type="similarity">
    <text evidence="4">Belongs to the poly(A) polymerase family.</text>
</comment>
<dbReference type="Pfam" id="PF20750">
    <property type="entry name" value="PAP_NTPase"/>
    <property type="match status" value="1"/>
</dbReference>
<keyword evidence="12" id="KW-0539">Nucleus</keyword>
<protein>
    <recommendedName>
        <fullName evidence="5">polynucleotide adenylyltransferase</fullName>
        <ecNumber evidence="5">2.7.7.19</ecNumber>
    </recommendedName>
</protein>
<comment type="catalytic activity">
    <reaction evidence="13">
        <text>RNA(n) + ATP = RNA(n)-3'-adenine ribonucleotide + diphosphate</text>
        <dbReference type="Rhea" id="RHEA:11332"/>
        <dbReference type="Rhea" id="RHEA-COMP:14527"/>
        <dbReference type="Rhea" id="RHEA-COMP:17347"/>
        <dbReference type="ChEBI" id="CHEBI:30616"/>
        <dbReference type="ChEBI" id="CHEBI:33019"/>
        <dbReference type="ChEBI" id="CHEBI:140395"/>
        <dbReference type="ChEBI" id="CHEBI:173115"/>
        <dbReference type="EC" id="2.7.7.19"/>
    </reaction>
</comment>
<dbReference type="InterPro" id="IPR007010">
    <property type="entry name" value="PolA_pol_RNA-bd_dom"/>
</dbReference>
<dbReference type="SUPFAM" id="SSF81301">
    <property type="entry name" value="Nucleotidyltransferase"/>
    <property type="match status" value="1"/>
</dbReference>
<dbReference type="SUPFAM" id="SSF55003">
    <property type="entry name" value="PAP/Archaeal CCA-adding enzyme, C-terminal domain"/>
    <property type="match status" value="1"/>
</dbReference>
<dbReference type="Pfam" id="PF04926">
    <property type="entry name" value="PAP_RNA-bind"/>
    <property type="match status" value="2"/>
</dbReference>
<keyword evidence="11" id="KW-0460">Magnesium</keyword>
<evidence type="ECO:0000256" key="11">
    <source>
        <dbReference type="ARBA" id="ARBA00022842"/>
    </source>
</evidence>
<evidence type="ECO:0000256" key="13">
    <source>
        <dbReference type="ARBA" id="ARBA00048830"/>
    </source>
</evidence>
<evidence type="ECO:0000259" key="15">
    <source>
        <dbReference type="Pfam" id="PF04926"/>
    </source>
</evidence>
<feature type="compositionally biased region" description="Acidic residues" evidence="14">
    <location>
        <begin position="554"/>
        <end position="569"/>
    </location>
</feature>
<keyword evidence="7" id="KW-0808">Transferase</keyword>
<dbReference type="FunFam" id="3.30.460.10:FF:000002">
    <property type="entry name" value="Poly(A) polymerase alpha, putative"/>
    <property type="match status" value="1"/>
</dbReference>
<dbReference type="GO" id="GO:1990817">
    <property type="term" value="F:poly(A) RNA polymerase activity"/>
    <property type="evidence" value="ECO:0007669"/>
    <property type="project" value="UniProtKB-EC"/>
</dbReference>
<feature type="region of interest" description="Disordered" evidence="14">
    <location>
        <begin position="483"/>
        <end position="754"/>
    </location>
</feature>
<dbReference type="GO" id="GO:0031123">
    <property type="term" value="P:RNA 3'-end processing"/>
    <property type="evidence" value="ECO:0007669"/>
    <property type="project" value="InterPro"/>
</dbReference>
<organism evidence="18 19">
    <name type="scientific">Elysia crispata</name>
    <name type="common">lettuce slug</name>
    <dbReference type="NCBI Taxonomy" id="231223"/>
    <lineage>
        <taxon>Eukaryota</taxon>
        <taxon>Metazoa</taxon>
        <taxon>Spiralia</taxon>
        <taxon>Lophotrochozoa</taxon>
        <taxon>Mollusca</taxon>
        <taxon>Gastropoda</taxon>
        <taxon>Heterobranchia</taxon>
        <taxon>Euthyneura</taxon>
        <taxon>Panpulmonata</taxon>
        <taxon>Sacoglossa</taxon>
        <taxon>Placobranchoidea</taxon>
        <taxon>Plakobranchidae</taxon>
        <taxon>Elysia</taxon>
    </lineage>
</organism>
<dbReference type="GO" id="GO:0005524">
    <property type="term" value="F:ATP binding"/>
    <property type="evidence" value="ECO:0007669"/>
    <property type="project" value="UniProtKB-KW"/>
</dbReference>
<evidence type="ECO:0000313" key="19">
    <source>
        <dbReference type="Proteomes" id="UP001283361"/>
    </source>
</evidence>
<dbReference type="PANTHER" id="PTHR10682:SF10">
    <property type="entry name" value="POLYNUCLEOTIDE ADENYLYLTRANSFERASE"/>
    <property type="match status" value="1"/>
</dbReference>
<feature type="compositionally biased region" description="Basic and acidic residues" evidence="14">
    <location>
        <begin position="661"/>
        <end position="670"/>
    </location>
</feature>
<dbReference type="Pfam" id="PF04928">
    <property type="entry name" value="PAP_central"/>
    <property type="match status" value="1"/>
</dbReference>
<feature type="compositionally biased region" description="Polar residues" evidence="14">
    <location>
        <begin position="727"/>
        <end position="737"/>
    </location>
</feature>
<proteinExistence type="inferred from homology"/>
<dbReference type="Proteomes" id="UP001283361">
    <property type="component" value="Unassembled WGS sequence"/>
</dbReference>
<keyword evidence="19" id="KW-1185">Reference proteome</keyword>
<dbReference type="Gene3D" id="3.30.70.590">
    <property type="entry name" value="Poly(A) polymerase predicted RNA binding domain"/>
    <property type="match status" value="1"/>
</dbReference>
<dbReference type="InterPro" id="IPR007012">
    <property type="entry name" value="PolA_pol_cen_dom"/>
</dbReference>
<evidence type="ECO:0000256" key="3">
    <source>
        <dbReference type="ARBA" id="ARBA00004123"/>
    </source>
</evidence>
<evidence type="ECO:0000256" key="4">
    <source>
        <dbReference type="ARBA" id="ARBA00010912"/>
    </source>
</evidence>